<proteinExistence type="predicted"/>
<dbReference type="Proteomes" id="UP000033647">
    <property type="component" value="Unassembled WGS sequence"/>
</dbReference>
<comment type="caution">
    <text evidence="2">The sequence shown here is derived from an EMBL/GenBank/DDBJ whole genome shotgun (WGS) entry which is preliminary data.</text>
</comment>
<name>A0A0F4GNJ3_9PEZI</name>
<evidence type="ECO:0000313" key="3">
    <source>
        <dbReference type="Proteomes" id="UP000033647"/>
    </source>
</evidence>
<evidence type="ECO:0000313" key="2">
    <source>
        <dbReference type="EMBL" id="KJX98818.1"/>
    </source>
</evidence>
<keyword evidence="1" id="KW-0812">Transmembrane</keyword>
<reference evidence="2 3" key="1">
    <citation type="submission" date="2015-03" db="EMBL/GenBank/DDBJ databases">
        <title>RNA-seq based gene annotation and comparative genomics of four Zymoseptoria species reveal species-specific pathogenicity related genes and transposable element activity.</title>
        <authorList>
            <person name="Grandaubert J."/>
            <person name="Bhattacharyya A."/>
            <person name="Stukenbrock E.H."/>
        </authorList>
    </citation>
    <scope>NUCLEOTIDE SEQUENCE [LARGE SCALE GENOMIC DNA]</scope>
    <source>
        <strain evidence="2 3">Zb18110</strain>
    </source>
</reference>
<accession>A0A0F4GNJ3</accession>
<sequence>MLQGIRVNLWRSSIEAHSYIYSFPSFPPFLSILSLSQPRSVEEHFHFHTNDKTSRYSQQSLPTTKKKKSKPTMHFLSLSLAITLASTVLAAAPPTVGTCFFDRRHDVDKSYCHFGHGYPNVECLDVYKCLAPNYPCRIDTDFPGREKAKCQG</sequence>
<organism evidence="2 3">
    <name type="scientific">Zymoseptoria brevis</name>
    <dbReference type="NCBI Taxonomy" id="1047168"/>
    <lineage>
        <taxon>Eukaryota</taxon>
        <taxon>Fungi</taxon>
        <taxon>Dikarya</taxon>
        <taxon>Ascomycota</taxon>
        <taxon>Pezizomycotina</taxon>
        <taxon>Dothideomycetes</taxon>
        <taxon>Dothideomycetidae</taxon>
        <taxon>Mycosphaerellales</taxon>
        <taxon>Mycosphaerellaceae</taxon>
        <taxon>Zymoseptoria</taxon>
    </lineage>
</organism>
<dbReference type="EMBL" id="LAFY01000381">
    <property type="protein sequence ID" value="KJX98818.1"/>
    <property type="molecule type" value="Genomic_DNA"/>
</dbReference>
<keyword evidence="1" id="KW-0472">Membrane</keyword>
<feature type="transmembrane region" description="Helical" evidence="1">
    <location>
        <begin position="75"/>
        <end position="93"/>
    </location>
</feature>
<keyword evidence="3" id="KW-1185">Reference proteome</keyword>
<gene>
    <name evidence="2" type="ORF">TI39_contig389g00001</name>
</gene>
<evidence type="ECO:0000256" key="1">
    <source>
        <dbReference type="SAM" id="Phobius"/>
    </source>
</evidence>
<keyword evidence="1" id="KW-1133">Transmembrane helix</keyword>
<dbReference type="AlphaFoldDB" id="A0A0F4GNJ3"/>
<protein>
    <submittedName>
        <fullName evidence="2">Uncharacterized protein</fullName>
    </submittedName>
</protein>